<dbReference type="EMBL" id="AAGGBR010000058">
    <property type="protein sequence ID" value="EBN5354361.1"/>
    <property type="molecule type" value="Genomic_DNA"/>
</dbReference>
<comment type="caution">
    <text evidence="2">The sequence shown here is derived from an EMBL/GenBank/DDBJ whole genome shotgun (WGS) entry which is preliminary data.</text>
</comment>
<feature type="transmembrane region" description="Helical" evidence="1">
    <location>
        <begin position="84"/>
        <end position="101"/>
    </location>
</feature>
<organism evidence="2">
    <name type="scientific">Salmonella enterica</name>
    <name type="common">Salmonella choleraesuis</name>
    <dbReference type="NCBI Taxonomy" id="28901"/>
    <lineage>
        <taxon>Bacteria</taxon>
        <taxon>Pseudomonadati</taxon>
        <taxon>Pseudomonadota</taxon>
        <taxon>Gammaproteobacteria</taxon>
        <taxon>Enterobacterales</taxon>
        <taxon>Enterobacteriaceae</taxon>
        <taxon>Salmonella</taxon>
    </lineage>
</organism>
<gene>
    <name evidence="2" type="ORF">DVE28_24915</name>
</gene>
<name>A0A5T8GY83_SALER</name>
<keyword evidence="1" id="KW-0812">Transmembrane</keyword>
<reference evidence="2" key="1">
    <citation type="submission" date="2018-07" db="EMBL/GenBank/DDBJ databases">
        <authorList>
            <consortium name="PulseNet: The National Subtyping Network for Foodborne Disease Surveillance"/>
            <person name="Tarr C.L."/>
            <person name="Trees E."/>
            <person name="Katz L.S."/>
            <person name="Carleton-Romer H.A."/>
            <person name="Stroika S."/>
            <person name="Kucerova Z."/>
            <person name="Roache K.F."/>
            <person name="Sabol A.L."/>
            <person name="Besser J."/>
            <person name="Gerner-Smidt P."/>
        </authorList>
    </citation>
    <scope>NUCLEOTIDE SEQUENCE</scope>
    <source>
        <strain evidence="2">PNUSAS044750</strain>
    </source>
</reference>
<dbReference type="AlphaFoldDB" id="A0A5T8GY83"/>
<evidence type="ECO:0000313" key="2">
    <source>
        <dbReference type="EMBL" id="EBN5354361.1"/>
    </source>
</evidence>
<keyword evidence="1" id="KW-0472">Membrane</keyword>
<sequence>MTKNRYQTTKRKKALINQSFNSELEMTAIKSSSKHTVKGMSSSDKDNSKLFDLRQSNACGNNPNAVIGGIVMVTLLDTFMNSSLMTQGSTILFLGLLIYAFKRH</sequence>
<evidence type="ECO:0000256" key="1">
    <source>
        <dbReference type="SAM" id="Phobius"/>
    </source>
</evidence>
<proteinExistence type="predicted"/>
<protein>
    <submittedName>
        <fullName evidence="2">Uncharacterized protein</fullName>
    </submittedName>
</protein>
<keyword evidence="1" id="KW-1133">Transmembrane helix</keyword>
<accession>A0A5T8GY83</accession>